<dbReference type="OrthoDB" id="8223at10239"/>
<protein>
    <submittedName>
        <fullName evidence="1">Thymidylate synthase</fullName>
    </submittedName>
</protein>
<keyword evidence="2" id="KW-1185">Reference proteome</keyword>
<dbReference type="GO" id="GO:0004799">
    <property type="term" value="F:thymidylate synthase activity"/>
    <property type="evidence" value="ECO:0007669"/>
    <property type="project" value="TreeGrafter"/>
</dbReference>
<sequence length="265" mass="30225">MDTQIKATHSPKGVSNTAIAATYIDHMGSDLSVVNAARVSFGKISLGECIEYDIFSTDPEVLKAAVAKYKEEGWVITSDVNDWKVVISRPTMGDTKLIKYLAKHRHISPFGHAFASFHVKAPIFVARQLVKHKFLRWNEVSRRYVDDEPEFYTPDAWRGRSADKKQGSEGVVDYGVLTDFYDRCMFEYSEMLEFGVAPEQARMVLPQSTLTEWYWSGSLDAFADMCRLRCKEDTQYESRIVANQISTIMQDLYPVSWASLMELEV</sequence>
<dbReference type="CDD" id="cd20175">
    <property type="entry name" value="ThyX"/>
    <property type="match status" value="1"/>
</dbReference>
<dbReference type="InterPro" id="IPR003669">
    <property type="entry name" value="Thymidylate_synthase_ThyX"/>
</dbReference>
<dbReference type="RefSeq" id="YP_006560892.1">
    <property type="nucleotide sequence ID" value="NC_018280.1"/>
</dbReference>
<dbReference type="KEGG" id="vg:13405871"/>
<dbReference type="GO" id="GO:0050660">
    <property type="term" value="F:flavin adenine dinucleotide binding"/>
    <property type="evidence" value="ECO:0007669"/>
    <property type="project" value="InterPro"/>
</dbReference>
<reference evidence="1 2" key="1">
    <citation type="journal article" date="2012" name="J. Virol.">
        <title>Complete Genome Sequence of Celeribacter Bacteriophage P12053L.</title>
        <authorList>
            <person name="Kang I."/>
            <person name="Jang H."/>
            <person name="Oh H.M."/>
            <person name="Cho J.C."/>
        </authorList>
    </citation>
    <scope>NUCLEOTIDE SEQUENCE [LARGE SCALE GENOMIC DNA]</scope>
</reference>
<organism evidence="1 2">
    <name type="scientific">Celeribacter phage P12053L</name>
    <dbReference type="NCBI Taxonomy" id="1197951"/>
    <lineage>
        <taxon>Viruses</taxon>
        <taxon>Duplodnaviria</taxon>
        <taxon>Heunggongvirae</taxon>
        <taxon>Uroviricota</taxon>
        <taxon>Caudoviricetes</taxon>
        <taxon>Zobellviridae</taxon>
        <taxon>Cobavirinae</taxon>
        <taxon>Siovirus</taxon>
        <taxon>Siovirus coreense</taxon>
    </lineage>
</organism>
<dbReference type="GO" id="GO:0050797">
    <property type="term" value="F:thymidylate synthase (FAD) activity"/>
    <property type="evidence" value="ECO:0007669"/>
    <property type="project" value="InterPro"/>
</dbReference>
<dbReference type="PROSITE" id="PS51331">
    <property type="entry name" value="THYX"/>
    <property type="match status" value="1"/>
</dbReference>
<evidence type="ECO:0000313" key="1">
    <source>
        <dbReference type="EMBL" id="AFM54612.1"/>
    </source>
</evidence>
<dbReference type="GO" id="GO:0070402">
    <property type="term" value="F:NADPH binding"/>
    <property type="evidence" value="ECO:0007669"/>
    <property type="project" value="TreeGrafter"/>
</dbReference>
<dbReference type="PANTHER" id="PTHR34934">
    <property type="entry name" value="FLAVIN-DEPENDENT THYMIDYLATE SYNTHASE"/>
    <property type="match status" value="1"/>
</dbReference>
<dbReference type="InterPro" id="IPR036098">
    <property type="entry name" value="Thymidylate_synthase_ThyX_sf"/>
</dbReference>
<dbReference type="NCBIfam" id="TIGR02170">
    <property type="entry name" value="thyX"/>
    <property type="match status" value="1"/>
</dbReference>
<dbReference type="Pfam" id="PF02511">
    <property type="entry name" value="Thy1"/>
    <property type="match status" value="1"/>
</dbReference>
<dbReference type="Proteomes" id="UP000002825">
    <property type="component" value="Segment"/>
</dbReference>
<gene>
    <name evidence="1" type="ORF">P12053L_07</name>
</gene>
<dbReference type="Gene3D" id="3.30.1360.170">
    <property type="match status" value="1"/>
</dbReference>
<dbReference type="PANTHER" id="PTHR34934:SF1">
    <property type="entry name" value="FLAVIN-DEPENDENT THYMIDYLATE SYNTHASE"/>
    <property type="match status" value="1"/>
</dbReference>
<dbReference type="SUPFAM" id="SSF69796">
    <property type="entry name" value="Thymidylate synthase-complementing protein Thy1"/>
    <property type="match status" value="1"/>
</dbReference>
<accession>I6S269</accession>
<dbReference type="EMBL" id="JQ809650">
    <property type="protein sequence ID" value="AFM54612.1"/>
    <property type="molecule type" value="Genomic_DNA"/>
</dbReference>
<dbReference type="GeneID" id="13405871"/>
<name>I6S269_9CAUD</name>
<proteinExistence type="predicted"/>
<evidence type="ECO:0000313" key="2">
    <source>
        <dbReference type="Proteomes" id="UP000002825"/>
    </source>
</evidence>
<dbReference type="GO" id="GO:0006231">
    <property type="term" value="P:dTMP biosynthetic process"/>
    <property type="evidence" value="ECO:0007669"/>
    <property type="project" value="InterPro"/>
</dbReference>